<keyword evidence="5" id="KW-0007">Acetylation</keyword>
<evidence type="ECO:0000256" key="4">
    <source>
        <dbReference type="ARBA" id="ARBA00022840"/>
    </source>
</evidence>
<evidence type="ECO:0000256" key="1">
    <source>
        <dbReference type="ARBA" id="ARBA00011054"/>
    </source>
</evidence>
<comment type="similarity">
    <text evidence="1">Belongs to the ABC transporter superfamily. ABCF family. EF3 subfamily.</text>
</comment>
<dbReference type="InterPro" id="IPR003439">
    <property type="entry name" value="ABC_transporter-like_ATP-bd"/>
</dbReference>
<evidence type="ECO:0000256" key="3">
    <source>
        <dbReference type="ARBA" id="ARBA00022741"/>
    </source>
</evidence>
<keyword evidence="9" id="KW-1185">Reference proteome</keyword>
<dbReference type="EMBL" id="WIXE01009514">
    <property type="protein sequence ID" value="KAK5978376.1"/>
    <property type="molecule type" value="Genomic_DNA"/>
</dbReference>
<dbReference type="FunFam" id="3.40.50.300:FF:002454">
    <property type="entry name" value="Chromosome 10, whole genome shotgun sequence"/>
    <property type="match status" value="1"/>
</dbReference>
<dbReference type="SUPFAM" id="SSF52540">
    <property type="entry name" value="P-loop containing nucleoside triphosphate hydrolases"/>
    <property type="match status" value="2"/>
</dbReference>
<dbReference type="Gene3D" id="3.40.50.300">
    <property type="entry name" value="P-loop containing nucleotide triphosphate hydrolases"/>
    <property type="match status" value="2"/>
</dbReference>
<evidence type="ECO:0000313" key="8">
    <source>
        <dbReference type="EMBL" id="KAK5978376.1"/>
    </source>
</evidence>
<dbReference type="InterPro" id="IPR027417">
    <property type="entry name" value="P-loop_NTPase"/>
</dbReference>
<sequence>MANIDAIPAYLAATFPTLPSEIKDYVSSILKENVDELRTLEDVVEAVGDHIQCYVQELCNDGLNQTCQQLLQFLHGENLPSKIEKHGATTKKLEQAVDMAAENPSFAEMESIWKVQARDVPTSVDKKKLGKAENRAAQKIEQRDAEPVARKKRPESSATASQAPVKDLGTRGSNVKDVKLESVDISIGTKQLLSCADLTMAYGRRYGLVGRNGIGKTTLLKMISSGQLRIPSGITLLAVEQEVEGDDTSVIDAVLSSDSRRQAMIEREHVLQARLNKENISETEKNKWHDELAKLYTEMESLQLDKAPARAASILYGLGFTPDEQKKPTKEFSGGWRMRVALARALFVKPDLLLLDEPTNMLDMRAVYWLEGHLQQWEGTILTVSHDRKFLNEICTDIVHLHTRRLDHYRGNYDNFEKTMKEKLTQQQREYEAQQTLRQHTQEFIDKFRYNAKRAAMVQSRIKMLEKLPVLHAVELDSEITFKFPPCELLNNPVLQLDDASFRYNDDSPFLFRKLNLGTHANSRICIVGENGSGKTTLLKLLLGELNPTHGLRNVNRRIRIGYFTQHHVDQLDMDMTAIEVLAHNYPGKSQEEYRTALSHFGLVGDMALQSVYTLSGGQKSRLAFANIAMLNPNYLILDEPTNHLDVETVAALGVALNVFNGGVVLVSHDEQLIEMVCKELWVVKDRMVVNLEGGLEEYRKQVYKQLQLIA</sequence>
<dbReference type="SMART" id="SM00382">
    <property type="entry name" value="AAA"/>
    <property type="match status" value="2"/>
</dbReference>
<evidence type="ECO:0000256" key="2">
    <source>
        <dbReference type="ARBA" id="ARBA00022737"/>
    </source>
</evidence>
<dbReference type="InterPro" id="IPR017871">
    <property type="entry name" value="ABC_transporter-like_CS"/>
</dbReference>
<dbReference type="InterPro" id="IPR058770">
    <property type="entry name" value="PWI_ABCF3"/>
</dbReference>
<name>A0AAN8ILX1_TRICO</name>
<keyword evidence="4 8" id="KW-0067">ATP-binding</keyword>
<reference evidence="8 9" key="1">
    <citation type="submission" date="2019-10" db="EMBL/GenBank/DDBJ databases">
        <title>Assembly and Annotation for the nematode Trichostrongylus colubriformis.</title>
        <authorList>
            <person name="Martin J."/>
        </authorList>
    </citation>
    <scope>NUCLEOTIDE SEQUENCE [LARGE SCALE GENOMIC DNA]</scope>
    <source>
        <strain evidence="8">G859</strain>
        <tissue evidence="8">Whole worm</tissue>
    </source>
</reference>
<dbReference type="InterPro" id="IPR050611">
    <property type="entry name" value="ABCF"/>
</dbReference>
<gene>
    <name evidence="8" type="ORF">GCK32_003916</name>
</gene>
<dbReference type="PROSITE" id="PS50893">
    <property type="entry name" value="ABC_TRANSPORTER_2"/>
    <property type="match status" value="2"/>
</dbReference>
<protein>
    <submittedName>
        <fullName evidence="8">ATP-binding cassette sub-family F member 3</fullName>
    </submittedName>
</protein>
<dbReference type="FunFam" id="3.40.50.300:FF:000104">
    <property type="entry name" value="ATP-binding cassette sub-family F member 3"/>
    <property type="match status" value="1"/>
</dbReference>
<dbReference type="PANTHER" id="PTHR19211:SF117">
    <property type="entry name" value="ATP-BINDING CASSETTE SUB-FAMILY F MEMBER 3"/>
    <property type="match status" value="1"/>
</dbReference>
<feature type="compositionally biased region" description="Basic and acidic residues" evidence="6">
    <location>
        <begin position="124"/>
        <end position="149"/>
    </location>
</feature>
<feature type="domain" description="ABC transporter" evidence="7">
    <location>
        <begin position="178"/>
        <end position="428"/>
    </location>
</feature>
<dbReference type="Pfam" id="PF26051">
    <property type="entry name" value="PWI_ABCF3"/>
    <property type="match status" value="1"/>
</dbReference>
<evidence type="ECO:0000259" key="7">
    <source>
        <dbReference type="PROSITE" id="PS50893"/>
    </source>
</evidence>
<accession>A0AAN8ILX1</accession>
<dbReference type="Proteomes" id="UP001331761">
    <property type="component" value="Unassembled WGS sequence"/>
</dbReference>
<evidence type="ECO:0000256" key="6">
    <source>
        <dbReference type="SAM" id="MobiDB-lite"/>
    </source>
</evidence>
<feature type="region of interest" description="Disordered" evidence="6">
    <location>
        <begin position="124"/>
        <end position="171"/>
    </location>
</feature>
<dbReference type="GO" id="GO:0016887">
    <property type="term" value="F:ATP hydrolysis activity"/>
    <property type="evidence" value="ECO:0007669"/>
    <property type="project" value="InterPro"/>
</dbReference>
<dbReference type="Pfam" id="PF00005">
    <property type="entry name" value="ABC_tran"/>
    <property type="match status" value="2"/>
</dbReference>
<feature type="domain" description="ABC transporter" evidence="7">
    <location>
        <begin position="495"/>
        <end position="711"/>
    </location>
</feature>
<organism evidence="8 9">
    <name type="scientific">Trichostrongylus colubriformis</name>
    <name type="common">Black scour worm</name>
    <dbReference type="NCBI Taxonomy" id="6319"/>
    <lineage>
        <taxon>Eukaryota</taxon>
        <taxon>Metazoa</taxon>
        <taxon>Ecdysozoa</taxon>
        <taxon>Nematoda</taxon>
        <taxon>Chromadorea</taxon>
        <taxon>Rhabditida</taxon>
        <taxon>Rhabditina</taxon>
        <taxon>Rhabditomorpha</taxon>
        <taxon>Strongyloidea</taxon>
        <taxon>Trichostrongylidae</taxon>
        <taxon>Trichostrongylus</taxon>
    </lineage>
</organism>
<dbReference type="CDD" id="cd03221">
    <property type="entry name" value="ABCF_EF-3"/>
    <property type="match status" value="2"/>
</dbReference>
<keyword evidence="3" id="KW-0547">Nucleotide-binding</keyword>
<dbReference type="PANTHER" id="PTHR19211">
    <property type="entry name" value="ATP-BINDING TRANSPORT PROTEIN-RELATED"/>
    <property type="match status" value="1"/>
</dbReference>
<evidence type="ECO:0000256" key="5">
    <source>
        <dbReference type="ARBA" id="ARBA00022990"/>
    </source>
</evidence>
<evidence type="ECO:0000313" key="9">
    <source>
        <dbReference type="Proteomes" id="UP001331761"/>
    </source>
</evidence>
<dbReference type="InterPro" id="IPR032781">
    <property type="entry name" value="ABC_tran_Xtn"/>
</dbReference>
<dbReference type="Pfam" id="PF12848">
    <property type="entry name" value="ABC_tran_Xtn"/>
    <property type="match status" value="1"/>
</dbReference>
<dbReference type="PROSITE" id="PS00211">
    <property type="entry name" value="ABC_TRANSPORTER_1"/>
    <property type="match status" value="2"/>
</dbReference>
<proteinExistence type="inferred from homology"/>
<dbReference type="AlphaFoldDB" id="A0AAN8ILX1"/>
<comment type="caution">
    <text evidence="8">The sequence shown here is derived from an EMBL/GenBank/DDBJ whole genome shotgun (WGS) entry which is preliminary data.</text>
</comment>
<keyword evidence="2" id="KW-0677">Repeat</keyword>
<dbReference type="GO" id="GO:0005524">
    <property type="term" value="F:ATP binding"/>
    <property type="evidence" value="ECO:0007669"/>
    <property type="project" value="UniProtKB-KW"/>
</dbReference>
<dbReference type="InterPro" id="IPR003593">
    <property type="entry name" value="AAA+_ATPase"/>
</dbReference>